<feature type="domain" description="RDD" evidence="7">
    <location>
        <begin position="3"/>
        <end position="133"/>
    </location>
</feature>
<comment type="caution">
    <text evidence="8">The sequence shown here is derived from an EMBL/GenBank/DDBJ whole genome shotgun (WGS) entry which is preliminary data.</text>
</comment>
<evidence type="ECO:0000256" key="1">
    <source>
        <dbReference type="ARBA" id="ARBA00004651"/>
    </source>
</evidence>
<evidence type="ECO:0000259" key="7">
    <source>
        <dbReference type="Pfam" id="PF06271"/>
    </source>
</evidence>
<protein>
    <submittedName>
        <fullName evidence="8">Mce-associated membrane protein</fullName>
    </submittedName>
</protein>
<evidence type="ECO:0000256" key="4">
    <source>
        <dbReference type="ARBA" id="ARBA00022989"/>
    </source>
</evidence>
<gene>
    <name evidence="8" type="ORF">EV385_0833</name>
</gene>
<evidence type="ECO:0000256" key="6">
    <source>
        <dbReference type="SAM" id="Phobius"/>
    </source>
</evidence>
<dbReference type="RefSeq" id="WP_130508230.1">
    <property type="nucleotide sequence ID" value="NZ_SHKY01000001.1"/>
</dbReference>
<evidence type="ECO:0000313" key="8">
    <source>
        <dbReference type="EMBL" id="RZU49098.1"/>
    </source>
</evidence>
<evidence type="ECO:0000256" key="5">
    <source>
        <dbReference type="ARBA" id="ARBA00023136"/>
    </source>
</evidence>
<reference evidence="8 9" key="1">
    <citation type="submission" date="2019-02" db="EMBL/GenBank/DDBJ databases">
        <title>Sequencing the genomes of 1000 actinobacteria strains.</title>
        <authorList>
            <person name="Klenk H.-P."/>
        </authorList>
    </citation>
    <scope>NUCLEOTIDE SEQUENCE [LARGE SCALE GENOMIC DNA]</scope>
    <source>
        <strain evidence="8 9">DSM 45162</strain>
    </source>
</reference>
<dbReference type="Pfam" id="PF06271">
    <property type="entry name" value="RDD"/>
    <property type="match status" value="1"/>
</dbReference>
<dbReference type="OrthoDB" id="9793824at2"/>
<feature type="transmembrane region" description="Helical" evidence="6">
    <location>
        <begin position="43"/>
        <end position="63"/>
    </location>
</feature>
<accession>A0A4Q7ZEK0</accession>
<keyword evidence="3 6" id="KW-0812">Transmembrane</keyword>
<name>A0A4Q7ZEK0_9ACTN</name>
<keyword evidence="2" id="KW-1003">Cell membrane</keyword>
<comment type="subcellular location">
    <subcellularLocation>
        <location evidence="1">Cell membrane</location>
        <topology evidence="1">Multi-pass membrane protein</topology>
    </subcellularLocation>
</comment>
<evidence type="ECO:0000313" key="9">
    <source>
        <dbReference type="Proteomes" id="UP000292564"/>
    </source>
</evidence>
<keyword evidence="9" id="KW-1185">Reference proteome</keyword>
<dbReference type="EMBL" id="SHKY01000001">
    <property type="protein sequence ID" value="RZU49098.1"/>
    <property type="molecule type" value="Genomic_DNA"/>
</dbReference>
<dbReference type="PANTHER" id="PTHR36115:SF6">
    <property type="entry name" value="PROLINE-RICH ANTIGEN HOMOLOG"/>
    <property type="match status" value="1"/>
</dbReference>
<evidence type="ECO:0000256" key="3">
    <source>
        <dbReference type="ARBA" id="ARBA00022692"/>
    </source>
</evidence>
<keyword evidence="4 6" id="KW-1133">Transmembrane helix</keyword>
<dbReference type="AlphaFoldDB" id="A0A4Q7ZEK0"/>
<dbReference type="InterPro" id="IPR010432">
    <property type="entry name" value="RDD"/>
</dbReference>
<evidence type="ECO:0000256" key="2">
    <source>
        <dbReference type="ARBA" id="ARBA00022475"/>
    </source>
</evidence>
<dbReference type="GO" id="GO:0005886">
    <property type="term" value="C:plasma membrane"/>
    <property type="evidence" value="ECO:0007669"/>
    <property type="project" value="UniProtKB-SubCell"/>
</dbReference>
<dbReference type="Proteomes" id="UP000292564">
    <property type="component" value="Unassembled WGS sequence"/>
</dbReference>
<proteinExistence type="predicted"/>
<keyword evidence="5 6" id="KW-0472">Membrane</keyword>
<dbReference type="InterPro" id="IPR051791">
    <property type="entry name" value="Pra-immunoreactive"/>
</dbReference>
<sequence>MNYASWLRRAGGYLVDVVLAFLPSFAGGLVYESTVGPDGQPSALGRTADLIGIALAVVVFAYNRWIRAGRTGRTWGRQLMRINLIGEQDGGPVGGGRALLRDLGHIVDTLALCLGWLAPLWDGKRQTFSDKMVGTVVVEAV</sequence>
<organism evidence="8 9">
    <name type="scientific">Krasilnikovia cinnamomea</name>
    <dbReference type="NCBI Taxonomy" id="349313"/>
    <lineage>
        <taxon>Bacteria</taxon>
        <taxon>Bacillati</taxon>
        <taxon>Actinomycetota</taxon>
        <taxon>Actinomycetes</taxon>
        <taxon>Micromonosporales</taxon>
        <taxon>Micromonosporaceae</taxon>
        <taxon>Krasilnikovia</taxon>
    </lineage>
</organism>
<dbReference type="PANTHER" id="PTHR36115">
    <property type="entry name" value="PROLINE-RICH ANTIGEN HOMOLOG-RELATED"/>
    <property type="match status" value="1"/>
</dbReference>
<feature type="transmembrane region" description="Helical" evidence="6">
    <location>
        <begin position="12"/>
        <end position="31"/>
    </location>
</feature>